<gene>
    <name evidence="3" type="ORF">AERYTH_05240</name>
</gene>
<protein>
    <submittedName>
        <fullName evidence="3">Beta-lactamase</fullName>
    </submittedName>
</protein>
<dbReference type="PRINTS" id="PR00118">
    <property type="entry name" value="BLACTAMASEA"/>
</dbReference>
<dbReference type="PANTHER" id="PTHR35333:SF3">
    <property type="entry name" value="BETA-LACTAMASE-TYPE TRANSPEPTIDASE FOLD CONTAINING PROTEIN"/>
    <property type="match status" value="1"/>
</dbReference>
<accession>A0A0U4D7H5</accession>
<dbReference type="SUPFAM" id="SSF56601">
    <property type="entry name" value="beta-lactamase/transpeptidase-like"/>
    <property type="match status" value="1"/>
</dbReference>
<dbReference type="EMBL" id="CP011502">
    <property type="protein sequence ID" value="ALX04146.1"/>
    <property type="molecule type" value="Genomic_DNA"/>
</dbReference>
<feature type="signal peptide" evidence="1">
    <location>
        <begin position="1"/>
        <end position="25"/>
    </location>
</feature>
<dbReference type="NCBIfam" id="NF033103">
    <property type="entry name" value="bla_class_A"/>
    <property type="match status" value="1"/>
</dbReference>
<dbReference type="GO" id="GO:0008800">
    <property type="term" value="F:beta-lactamase activity"/>
    <property type="evidence" value="ECO:0007669"/>
    <property type="project" value="InterPro"/>
</dbReference>
<dbReference type="Gene3D" id="3.40.710.10">
    <property type="entry name" value="DD-peptidase/beta-lactamase superfamily"/>
    <property type="match status" value="1"/>
</dbReference>
<evidence type="ECO:0000259" key="2">
    <source>
        <dbReference type="Pfam" id="PF13354"/>
    </source>
</evidence>
<sequence>MRRLLLPVVATALLLAGCTGGGSSADPGATSTPTASPTFSADFADLEQEYDARLGVYAIDTGTGQVVEHRAGERFAYASTIKAIAVGALMHEKPRSVLDQTVQISEDDLVDFSPQVEKALEAGQTELTVREVADAAVRYSDNTAGNLLFDLLGGPEELQGVLREIGDRTTKVSRIEPDLNEATPGDDRDTTTPEALATDLRRLTLPAADGEKDVNDGYARAFLTDLMVRNTTGDDLIRAGVPDTWEVADKTGAAKYGTRNDIAILRRAEGAPIVIAIMSSKDDQDAEADDDLVADATRVAVAGFGVSND</sequence>
<name>A0A0U4D7H5_9ACTN</name>
<evidence type="ECO:0000313" key="4">
    <source>
        <dbReference type="Proteomes" id="UP000067689"/>
    </source>
</evidence>
<dbReference type="KEGG" id="aer:AERYTH_05240"/>
<feature type="domain" description="Beta-lactamase class A catalytic" evidence="2">
    <location>
        <begin position="55"/>
        <end position="278"/>
    </location>
</feature>
<dbReference type="InterPro" id="IPR045155">
    <property type="entry name" value="Beta-lactam_cat"/>
</dbReference>
<evidence type="ECO:0000313" key="3">
    <source>
        <dbReference type="EMBL" id="ALX04146.1"/>
    </source>
</evidence>
<keyword evidence="1" id="KW-0732">Signal</keyword>
<dbReference type="GO" id="GO:0030655">
    <property type="term" value="P:beta-lactam antibiotic catabolic process"/>
    <property type="evidence" value="ECO:0007669"/>
    <property type="project" value="InterPro"/>
</dbReference>
<evidence type="ECO:0000256" key="1">
    <source>
        <dbReference type="SAM" id="SignalP"/>
    </source>
</evidence>
<proteinExistence type="predicted"/>
<keyword evidence="4" id="KW-1185">Reference proteome</keyword>
<feature type="chain" id="PRO_5006848029" evidence="1">
    <location>
        <begin position="26"/>
        <end position="309"/>
    </location>
</feature>
<dbReference type="PROSITE" id="PS51257">
    <property type="entry name" value="PROKAR_LIPOPROTEIN"/>
    <property type="match status" value="1"/>
</dbReference>
<dbReference type="InterPro" id="IPR012338">
    <property type="entry name" value="Beta-lactam/transpept-like"/>
</dbReference>
<dbReference type="AlphaFoldDB" id="A0A0U4D7H5"/>
<dbReference type="PANTHER" id="PTHR35333">
    <property type="entry name" value="BETA-LACTAMASE"/>
    <property type="match status" value="1"/>
</dbReference>
<organism evidence="3 4">
    <name type="scientific">Aeromicrobium erythreum</name>
    <dbReference type="NCBI Taxonomy" id="2041"/>
    <lineage>
        <taxon>Bacteria</taxon>
        <taxon>Bacillati</taxon>
        <taxon>Actinomycetota</taxon>
        <taxon>Actinomycetes</taxon>
        <taxon>Propionibacteriales</taxon>
        <taxon>Nocardioidaceae</taxon>
        <taxon>Aeromicrobium</taxon>
    </lineage>
</organism>
<dbReference type="RefSeq" id="WP_083516272.1">
    <property type="nucleotide sequence ID" value="NZ_CP011502.1"/>
</dbReference>
<dbReference type="Pfam" id="PF13354">
    <property type="entry name" value="Beta-lactamase2"/>
    <property type="match status" value="1"/>
</dbReference>
<dbReference type="Proteomes" id="UP000067689">
    <property type="component" value="Chromosome"/>
</dbReference>
<dbReference type="GO" id="GO:0046677">
    <property type="term" value="P:response to antibiotic"/>
    <property type="evidence" value="ECO:0007669"/>
    <property type="project" value="InterPro"/>
</dbReference>
<reference evidence="3 4" key="1">
    <citation type="journal article" date="1991" name="Int. J. Syst. Bacteriol.">
        <title>Description of the erythromycin-producing bacterium Arthrobacter sp. strain NRRL B-3381 as Aeromicrobium erythreum gen. nov., sp. nov.</title>
        <authorList>
            <person name="Miller E.S."/>
            <person name="Woese C.R."/>
            <person name="Brenner S."/>
        </authorList>
    </citation>
    <scope>NUCLEOTIDE SEQUENCE [LARGE SCALE GENOMIC DNA]</scope>
    <source>
        <strain evidence="3 4">AR18</strain>
    </source>
</reference>
<dbReference type="InterPro" id="IPR000871">
    <property type="entry name" value="Beta-lactam_class-A"/>
</dbReference>
<dbReference type="PATRIC" id="fig|2041.4.peg.1090"/>
<dbReference type="OrthoDB" id="9784149at2"/>